<dbReference type="RefSeq" id="WP_380061027.1">
    <property type="nucleotide sequence ID" value="NZ_JBHSEI010000004.1"/>
</dbReference>
<dbReference type="InterPro" id="IPR015943">
    <property type="entry name" value="WD40/YVTN_repeat-like_dom_sf"/>
</dbReference>
<feature type="signal peptide" evidence="1">
    <location>
        <begin position="1"/>
        <end position="21"/>
    </location>
</feature>
<organism evidence="2 3">
    <name type="scientific">Deinococcus hohokamensis</name>
    <dbReference type="NCBI Taxonomy" id="309883"/>
    <lineage>
        <taxon>Bacteria</taxon>
        <taxon>Thermotogati</taxon>
        <taxon>Deinococcota</taxon>
        <taxon>Deinococci</taxon>
        <taxon>Deinococcales</taxon>
        <taxon>Deinococcaceae</taxon>
        <taxon>Deinococcus</taxon>
    </lineage>
</organism>
<dbReference type="Proteomes" id="UP001595952">
    <property type="component" value="Unassembled WGS sequence"/>
</dbReference>
<reference evidence="3" key="1">
    <citation type="journal article" date="2019" name="Int. J. Syst. Evol. Microbiol.">
        <title>The Global Catalogue of Microorganisms (GCM) 10K type strain sequencing project: providing services to taxonomists for standard genome sequencing and annotation.</title>
        <authorList>
            <consortium name="The Broad Institute Genomics Platform"/>
            <consortium name="The Broad Institute Genome Sequencing Center for Infectious Disease"/>
            <person name="Wu L."/>
            <person name="Ma J."/>
        </authorList>
    </citation>
    <scope>NUCLEOTIDE SEQUENCE [LARGE SCALE GENOMIC DNA]</scope>
    <source>
        <strain evidence="3">CCUG 55995</strain>
    </source>
</reference>
<protein>
    <submittedName>
        <fullName evidence="2">WD40 repeat domain-containing protein</fullName>
    </submittedName>
</protein>
<comment type="caution">
    <text evidence="2">The sequence shown here is derived from an EMBL/GenBank/DDBJ whole genome shotgun (WGS) entry which is preliminary data.</text>
</comment>
<evidence type="ECO:0000313" key="2">
    <source>
        <dbReference type="EMBL" id="MFC4638011.1"/>
    </source>
</evidence>
<name>A0ABV9I813_9DEIO</name>
<dbReference type="EMBL" id="JBHSEI010000004">
    <property type="protein sequence ID" value="MFC4638011.1"/>
    <property type="molecule type" value="Genomic_DNA"/>
</dbReference>
<evidence type="ECO:0000256" key="1">
    <source>
        <dbReference type="SAM" id="SignalP"/>
    </source>
</evidence>
<dbReference type="SUPFAM" id="SSF82171">
    <property type="entry name" value="DPP6 N-terminal domain-like"/>
    <property type="match status" value="1"/>
</dbReference>
<gene>
    <name evidence="2" type="ORF">ACFO0D_06630</name>
</gene>
<sequence length="664" mass="70336">MSRRLLFVSLGLLALSPGAHALTFTATAQAQVPGHAAGTFGQPGDPGGPSGGLAWAPDGSAYSLDGARVLYHWETRSGRPLSRRVVQVPASLPGVAQGVGPRLWLEGYRSAGPLRGPFVRVVGERQGQPYQSAFTLRADGQGVVGDVCGGSRERPAACSGVDGRFAAAVERTDGGRATLLAGPREGRPVRRTLPAGRVVALEPSPDGRFVAVLRETRQTPGFDLNARFWLDLVPLSEEEAPVRSRTVGVRVQADDSRPEVHWAGQNRLLTATSALDPNSGGARAHTVQLWDLDRPRPLWTLGDTETLRGAVPSPDGRLFLTVRGGSVPEVHRISDGRFVRALGTAVTAFTPLRGQRTLVSVDIGNGAAELRVVSGPGQGVRLGRTRDGQVTYLAATPDERHLALARDGAVELVDHLGRPLRRQVVGRTPNELAFTADGQVLFAVFPPQGTTGGWQALAWNIRTGQRLALPARTRPLRADLWVQEQAGQGRTRLRALTPAGRVLWQEGWRPAGSAAWHPSLDARALVRVTPQALPSQLEQVAAALHRVDAVSGAISPGVVLRPAGTSPYRGLKLLGVAPDRRHALLSESEGDGCGATFHGLRLADLAGRREVPLPAGLSAALRRESGCGSPVPFPEAAFVPGTGAGAPGLLVRDGNSLNWWLGKR</sequence>
<accession>A0ABV9I813</accession>
<keyword evidence="3" id="KW-1185">Reference proteome</keyword>
<keyword evidence="1" id="KW-0732">Signal</keyword>
<proteinExistence type="predicted"/>
<evidence type="ECO:0000313" key="3">
    <source>
        <dbReference type="Proteomes" id="UP001595952"/>
    </source>
</evidence>
<dbReference type="Gene3D" id="2.130.10.10">
    <property type="entry name" value="YVTN repeat-like/Quinoprotein amine dehydrogenase"/>
    <property type="match status" value="1"/>
</dbReference>
<feature type="chain" id="PRO_5047421285" evidence="1">
    <location>
        <begin position="22"/>
        <end position="664"/>
    </location>
</feature>